<name>A0A914D5B3_9BILA</name>
<evidence type="ECO:0000259" key="1">
    <source>
        <dbReference type="Pfam" id="PF26571"/>
    </source>
</evidence>
<dbReference type="AlphaFoldDB" id="A0A914D5B3"/>
<dbReference type="Pfam" id="PF26571">
    <property type="entry name" value="VldE"/>
    <property type="match status" value="1"/>
</dbReference>
<accession>A0A914D5B3</accession>
<dbReference type="Proteomes" id="UP000887540">
    <property type="component" value="Unplaced"/>
</dbReference>
<organism evidence="2 3">
    <name type="scientific">Acrobeloides nanus</name>
    <dbReference type="NCBI Taxonomy" id="290746"/>
    <lineage>
        <taxon>Eukaryota</taxon>
        <taxon>Metazoa</taxon>
        <taxon>Ecdysozoa</taxon>
        <taxon>Nematoda</taxon>
        <taxon>Chromadorea</taxon>
        <taxon>Rhabditida</taxon>
        <taxon>Tylenchina</taxon>
        <taxon>Cephalobomorpha</taxon>
        <taxon>Cephaloboidea</taxon>
        <taxon>Cephalobidae</taxon>
        <taxon>Acrobeloides</taxon>
    </lineage>
</organism>
<proteinExistence type="predicted"/>
<dbReference type="WBParaSite" id="ACRNAN_scaffold18329.g12934.t1">
    <property type="protein sequence ID" value="ACRNAN_scaffold18329.g12934.t1"/>
    <property type="gene ID" value="ACRNAN_scaffold18329.g12934"/>
</dbReference>
<evidence type="ECO:0000313" key="3">
    <source>
        <dbReference type="WBParaSite" id="ACRNAN_scaffold18329.g12934.t1"/>
    </source>
</evidence>
<keyword evidence="2" id="KW-1185">Reference proteome</keyword>
<feature type="domain" description="ARB-07466-like C-terminal" evidence="1">
    <location>
        <begin position="41"/>
        <end position="100"/>
    </location>
</feature>
<evidence type="ECO:0000313" key="2">
    <source>
        <dbReference type="Proteomes" id="UP000887540"/>
    </source>
</evidence>
<reference evidence="3" key="1">
    <citation type="submission" date="2022-11" db="UniProtKB">
        <authorList>
            <consortium name="WormBaseParasite"/>
        </authorList>
    </citation>
    <scope>IDENTIFICATION</scope>
</reference>
<protein>
    <recommendedName>
        <fullName evidence="1">ARB-07466-like C-terminal domain-containing protein</fullName>
    </recommendedName>
</protein>
<sequence>MRLYSRFEPLEFSNSKTILFLGLVRFTICRVRDGEPISLKYEGRALSLFVTGTTGRNAFDYAVSIACDTGIQEVIFNQRIWTQEHGERSYGGSDPHTEHIHIGLNRCGAKDWGL</sequence>
<dbReference type="InterPro" id="IPR058593">
    <property type="entry name" value="ARB_07466-like_C"/>
</dbReference>